<dbReference type="InterPro" id="IPR056752">
    <property type="entry name" value="EFL1"/>
</dbReference>
<keyword evidence="13" id="KW-1185">Reference proteome</keyword>
<dbReference type="FunFam" id="3.40.50.300:FF:000746">
    <property type="entry name" value="Ribosome assembly protein 1"/>
    <property type="match status" value="1"/>
</dbReference>
<dbReference type="GO" id="GO:0003924">
    <property type="term" value="F:GTPase activity"/>
    <property type="evidence" value="ECO:0007669"/>
    <property type="project" value="InterPro"/>
</dbReference>
<dbReference type="FunFam" id="3.30.70.870:FF:000002">
    <property type="entry name" value="Translation elongation factor 2"/>
    <property type="match status" value="1"/>
</dbReference>
<comment type="catalytic activity">
    <reaction evidence="7">
        <text>GTP + H2O = GDP + phosphate + H(+)</text>
        <dbReference type="Rhea" id="RHEA:19669"/>
        <dbReference type="ChEBI" id="CHEBI:15377"/>
        <dbReference type="ChEBI" id="CHEBI:15378"/>
        <dbReference type="ChEBI" id="CHEBI:37565"/>
        <dbReference type="ChEBI" id="CHEBI:43474"/>
        <dbReference type="ChEBI" id="CHEBI:58189"/>
    </reaction>
</comment>
<dbReference type="GO" id="GO:1990904">
    <property type="term" value="C:ribonucleoprotein complex"/>
    <property type="evidence" value="ECO:0007669"/>
    <property type="project" value="TreeGrafter"/>
</dbReference>
<dbReference type="FunFam" id="3.30.70.240:FF:000006">
    <property type="entry name" value="Elongation factor like GTPase 1"/>
    <property type="match status" value="1"/>
</dbReference>
<keyword evidence="5 12" id="KW-0378">Hydrolase</keyword>
<sequence length="1096" mass="120364">MPVVAPEKLVSLQRTAEGIRNICILAHVDHGKTSLTDALIATNGIISPKLAGKIRYLDSRPDEQLRGITMESSAISLYFSLLRKSAPEAQPKQKEYLINLIDSPGHIDFSYEVSTASRLCDGAVVLVDAVEGVCSQTVTVLRQTWIEKLKPLLVINKMDRLITELKMSPGEANMHLNKLLQQVNAVMGSFYQGERMEDDLRWREKMEEKLNAAAAEKESVGSSAVSENGDSVDTTNTPAEYEEKDDEDIYFAPEKNNVIFSSAIDGWAFTVKQFAGLYERKLGIKRSVLEKVLWGEFYLDPKTKRVLGPKHLKGRHLKPMFVQLVLDNIWAVYEATTGGNNGKGDPAMVEKITKSLSITLPAHILRSRDPRVLLTTLFAAWLPLSTALLVSVIEYLPSPPKAQAERFPEIIDNSPGADDVSTEVQKAMTEFKTSGDVPVVAYVSKMVAVPESELPENKQRGGALSPEEARELGRKKRAEIARQQALTGEQSVGTDAGALTDSLRNTTIGGTEAQIPEEEVVKEEKEYLIGFARIYSGTLSVGDEVYVLGPKFTPANPAAPPEPRKVKVTALYLMMGRGLEPLKSVPAGVVFGIGGLEGHILKSGTLCSQLSGSVNLAGISMGTQPIVRVALEPENAFDLDKMITGLKLLVQSDPCAEYEVLPSGEHVILTAGELHLERCLKDLRERFAKCEIQVGAPIVPYRESIVAAAEMNPPKDPNLPRGTVIGVTTSKQISVRMRVRPLPIGVTEFLAKNAGAIKRLYAERKAEEERQKTGIDSSMEGTVAEQDVMEEAEQRETGHTLTLPEFKKQLQDAFNEAKGQKEIWANVIEKIAAFGPRRVGPNILVDATSNSICSKALQEPTSNPTTSAPKDRSLSAPSFTDKITYAFQLAVSQGPLCAEPVQGLAIFLDEISNSISDEDSAPDRMGRLTGEIIRTVRESIHKGFLDWSPRLLLAMYSCEIQASTDVLGRVYAVLTRRRGTILSETLSSTSSASTTGNQTFTISALLPVAESFGFSDEIRKRSSGSASPQLRFAGFQMLDEDPFWVPWTEDELEDLGELADRENVAKRYMDGVRRRKGLLVKEVLVRDAEKQKNLKR</sequence>
<feature type="domain" description="Tr-type G" evidence="11">
    <location>
        <begin position="17"/>
        <end position="225"/>
    </location>
</feature>
<evidence type="ECO:0000256" key="1">
    <source>
        <dbReference type="ARBA" id="ARBA00004496"/>
    </source>
</evidence>
<dbReference type="GO" id="GO:0005525">
    <property type="term" value="F:GTP binding"/>
    <property type="evidence" value="ECO:0007669"/>
    <property type="project" value="UniProtKB-KW"/>
</dbReference>
<dbReference type="InterPro" id="IPR027417">
    <property type="entry name" value="P-loop_NTPase"/>
</dbReference>
<name>A0A9P4MVQ7_9PLEO</name>
<dbReference type="Pfam" id="PF00679">
    <property type="entry name" value="EFG_C"/>
    <property type="match status" value="1"/>
</dbReference>
<feature type="region of interest" description="Disordered" evidence="10">
    <location>
        <begin position="213"/>
        <end position="238"/>
    </location>
</feature>
<evidence type="ECO:0000256" key="8">
    <source>
        <dbReference type="ARBA" id="ARBA00068031"/>
    </source>
</evidence>
<dbReference type="Pfam" id="PF00009">
    <property type="entry name" value="GTP_EFTU"/>
    <property type="match status" value="1"/>
</dbReference>
<dbReference type="CDD" id="cd01681">
    <property type="entry name" value="aeEF2_snRNP_like_IV"/>
    <property type="match status" value="1"/>
</dbReference>
<dbReference type="NCBIfam" id="TIGR00231">
    <property type="entry name" value="small_GTP"/>
    <property type="match status" value="1"/>
</dbReference>
<dbReference type="CDD" id="cd16268">
    <property type="entry name" value="EF2_II"/>
    <property type="match status" value="1"/>
</dbReference>
<dbReference type="CDD" id="cd04096">
    <property type="entry name" value="eEF2_snRNP_like_C"/>
    <property type="match status" value="1"/>
</dbReference>
<accession>A0A9P4MVQ7</accession>
<dbReference type="GO" id="GO:0042256">
    <property type="term" value="P:cytosolic ribosome assembly"/>
    <property type="evidence" value="ECO:0007669"/>
    <property type="project" value="TreeGrafter"/>
</dbReference>
<dbReference type="InterPro" id="IPR035647">
    <property type="entry name" value="EFG_III/V"/>
</dbReference>
<proteinExistence type="predicted"/>
<dbReference type="InterPro" id="IPR041095">
    <property type="entry name" value="EFG_II"/>
</dbReference>
<dbReference type="InterPro" id="IPR000795">
    <property type="entry name" value="T_Tr_GTP-bd_dom"/>
</dbReference>
<dbReference type="Gene3D" id="3.30.70.240">
    <property type="match status" value="1"/>
</dbReference>
<dbReference type="Gene3D" id="3.30.230.10">
    <property type="match status" value="1"/>
</dbReference>
<dbReference type="AlphaFoldDB" id="A0A9P4MVQ7"/>
<evidence type="ECO:0000313" key="13">
    <source>
        <dbReference type="Proteomes" id="UP000800093"/>
    </source>
</evidence>
<protein>
    <recommendedName>
        <fullName evidence="8">Ribosome assembly protein 1</fullName>
    </recommendedName>
    <alternativeName>
        <fullName evidence="9">Elongation factor-like 1</fullName>
    </alternativeName>
</protein>
<dbReference type="SUPFAM" id="SSF50447">
    <property type="entry name" value="Translation proteins"/>
    <property type="match status" value="1"/>
</dbReference>
<gene>
    <name evidence="12" type="ORF">CC78DRAFT_503466</name>
</gene>
<dbReference type="OrthoDB" id="364892at2759"/>
<dbReference type="EMBL" id="ML986713">
    <property type="protein sequence ID" value="KAF2259290.1"/>
    <property type="molecule type" value="Genomic_DNA"/>
</dbReference>
<organism evidence="12 13">
    <name type="scientific">Lojkania enalia</name>
    <dbReference type="NCBI Taxonomy" id="147567"/>
    <lineage>
        <taxon>Eukaryota</taxon>
        <taxon>Fungi</taxon>
        <taxon>Dikarya</taxon>
        <taxon>Ascomycota</taxon>
        <taxon>Pezizomycotina</taxon>
        <taxon>Dothideomycetes</taxon>
        <taxon>Pleosporomycetidae</taxon>
        <taxon>Pleosporales</taxon>
        <taxon>Pleosporales incertae sedis</taxon>
        <taxon>Lojkania</taxon>
    </lineage>
</organism>
<dbReference type="InterPro" id="IPR000640">
    <property type="entry name" value="EFG_V-like"/>
</dbReference>
<dbReference type="InterPro" id="IPR020568">
    <property type="entry name" value="Ribosomal_Su5_D2-typ_SF"/>
</dbReference>
<evidence type="ECO:0000256" key="3">
    <source>
        <dbReference type="ARBA" id="ARBA00022517"/>
    </source>
</evidence>
<dbReference type="GO" id="GO:0005829">
    <property type="term" value="C:cytosol"/>
    <property type="evidence" value="ECO:0007669"/>
    <property type="project" value="TreeGrafter"/>
</dbReference>
<dbReference type="FunFam" id="3.90.1430.10:FF:000002">
    <property type="entry name" value="Elongation factor like GTPase 1"/>
    <property type="match status" value="1"/>
</dbReference>
<dbReference type="InterPro" id="IPR005225">
    <property type="entry name" value="Small_GTP-bd"/>
</dbReference>
<evidence type="ECO:0000256" key="10">
    <source>
        <dbReference type="SAM" id="MobiDB-lite"/>
    </source>
</evidence>
<feature type="region of interest" description="Disordered" evidence="10">
    <location>
        <begin position="856"/>
        <end position="875"/>
    </location>
</feature>
<feature type="region of interest" description="Disordered" evidence="10">
    <location>
        <begin position="454"/>
        <end position="475"/>
    </location>
</feature>
<dbReference type="Pfam" id="PF14492">
    <property type="entry name" value="EFG_III"/>
    <property type="match status" value="1"/>
</dbReference>
<dbReference type="PANTHER" id="PTHR42908">
    <property type="entry name" value="TRANSLATION ELONGATION FACTOR-RELATED"/>
    <property type="match status" value="1"/>
</dbReference>
<dbReference type="CDD" id="cd16261">
    <property type="entry name" value="EF2_snRNP_III"/>
    <property type="match status" value="1"/>
</dbReference>
<evidence type="ECO:0000256" key="6">
    <source>
        <dbReference type="ARBA" id="ARBA00023134"/>
    </source>
</evidence>
<evidence type="ECO:0000256" key="5">
    <source>
        <dbReference type="ARBA" id="ARBA00022801"/>
    </source>
</evidence>
<keyword evidence="3" id="KW-0690">Ribosome biogenesis</keyword>
<evidence type="ECO:0000256" key="9">
    <source>
        <dbReference type="ARBA" id="ARBA00081809"/>
    </source>
</evidence>
<dbReference type="Gene3D" id="3.90.1430.10">
    <property type="entry name" value="Yeast translation eEF2 (G' domain)"/>
    <property type="match status" value="1"/>
</dbReference>
<dbReference type="SUPFAM" id="SSF54980">
    <property type="entry name" value="EF-G C-terminal domain-like"/>
    <property type="match status" value="2"/>
</dbReference>
<dbReference type="CDD" id="cd01885">
    <property type="entry name" value="EF2"/>
    <property type="match status" value="1"/>
</dbReference>
<dbReference type="PROSITE" id="PS51722">
    <property type="entry name" value="G_TR_2"/>
    <property type="match status" value="1"/>
</dbReference>
<keyword evidence="4" id="KW-0547">Nucleotide-binding</keyword>
<reference evidence="13" key="1">
    <citation type="journal article" date="2020" name="Stud. Mycol.">
        <title>101 Dothideomycetes genomes: A test case for predicting lifestyles and emergence of pathogens.</title>
        <authorList>
            <person name="Haridas S."/>
            <person name="Albert R."/>
            <person name="Binder M."/>
            <person name="Bloem J."/>
            <person name="LaButti K."/>
            <person name="Salamov A."/>
            <person name="Andreopoulos B."/>
            <person name="Baker S."/>
            <person name="Barry K."/>
            <person name="Bills G."/>
            <person name="Bluhm B."/>
            <person name="Cannon C."/>
            <person name="Castanera R."/>
            <person name="Culley D."/>
            <person name="Daum C."/>
            <person name="Ezra D."/>
            <person name="Gonzalez J."/>
            <person name="Henrissat B."/>
            <person name="Kuo A."/>
            <person name="Liang C."/>
            <person name="Lipzen A."/>
            <person name="Lutzoni F."/>
            <person name="Magnuson J."/>
            <person name="Mondo S."/>
            <person name="Nolan M."/>
            <person name="Ohm R."/>
            <person name="Pangilinan J."/>
            <person name="Park H.-J."/>
            <person name="Ramirez L."/>
            <person name="Alfaro M."/>
            <person name="Sun H."/>
            <person name="Tritt A."/>
            <person name="Yoshinaga Y."/>
            <person name="Zwiers L.-H."/>
            <person name="Turgeon B."/>
            <person name="Goodwin S."/>
            <person name="Spatafora J."/>
            <person name="Crous P."/>
            <person name="Grigoriev I."/>
        </authorList>
    </citation>
    <scope>NUCLEOTIDE SEQUENCE [LARGE SCALE GENOMIC DNA]</scope>
    <source>
        <strain evidence="13">CBS 304.66</strain>
    </source>
</reference>
<dbReference type="Proteomes" id="UP000800093">
    <property type="component" value="Unassembled WGS sequence"/>
</dbReference>
<feature type="compositionally biased region" description="Polar residues" evidence="10">
    <location>
        <begin position="220"/>
        <end position="238"/>
    </location>
</feature>
<dbReference type="Gene3D" id="2.40.30.10">
    <property type="entry name" value="Translation factors"/>
    <property type="match status" value="1"/>
</dbReference>
<keyword evidence="6" id="KW-0342">GTP-binding</keyword>
<comment type="caution">
    <text evidence="12">The sequence shown here is derived from an EMBL/GenBank/DDBJ whole genome shotgun (WGS) entry which is preliminary data.</text>
</comment>
<evidence type="ECO:0000259" key="11">
    <source>
        <dbReference type="PROSITE" id="PS51722"/>
    </source>
</evidence>
<evidence type="ECO:0000256" key="2">
    <source>
        <dbReference type="ARBA" id="ARBA00022490"/>
    </source>
</evidence>
<dbReference type="Gene3D" id="3.40.50.300">
    <property type="entry name" value="P-loop containing nucleotide triphosphate hydrolases"/>
    <property type="match status" value="1"/>
</dbReference>
<keyword evidence="2" id="KW-0963">Cytoplasm</keyword>
<dbReference type="Pfam" id="PF25118">
    <property type="entry name" value="EFL1"/>
    <property type="match status" value="1"/>
</dbReference>
<feature type="compositionally biased region" description="Polar residues" evidence="10">
    <location>
        <begin position="856"/>
        <end position="868"/>
    </location>
</feature>
<dbReference type="SUPFAM" id="SSF52540">
    <property type="entry name" value="P-loop containing nucleoside triphosphate hydrolases"/>
    <property type="match status" value="1"/>
</dbReference>
<dbReference type="InterPro" id="IPR014721">
    <property type="entry name" value="Ribsml_uS5_D2-typ_fold_subgr"/>
</dbReference>
<dbReference type="PRINTS" id="PR00315">
    <property type="entry name" value="ELONGATNFCT"/>
</dbReference>
<evidence type="ECO:0000313" key="12">
    <source>
        <dbReference type="EMBL" id="KAF2259290.1"/>
    </source>
</evidence>
<dbReference type="SMART" id="SM00838">
    <property type="entry name" value="EFG_C"/>
    <property type="match status" value="1"/>
</dbReference>
<evidence type="ECO:0000256" key="7">
    <source>
        <dbReference type="ARBA" id="ARBA00048548"/>
    </source>
</evidence>
<dbReference type="InterPro" id="IPR009000">
    <property type="entry name" value="Transl_B-barrel_sf"/>
</dbReference>
<dbReference type="InterPro" id="IPR004161">
    <property type="entry name" value="EFTu-like_2"/>
</dbReference>
<dbReference type="SUPFAM" id="SSF54211">
    <property type="entry name" value="Ribosomal protein S5 domain 2-like"/>
    <property type="match status" value="1"/>
</dbReference>
<comment type="subcellular location">
    <subcellularLocation>
        <location evidence="1">Cytoplasm</location>
    </subcellularLocation>
</comment>
<evidence type="ECO:0000256" key="4">
    <source>
        <dbReference type="ARBA" id="ARBA00022741"/>
    </source>
</evidence>
<dbReference type="Gene3D" id="3.30.70.870">
    <property type="entry name" value="Elongation Factor G (Translational Gtpase), domain 3"/>
    <property type="match status" value="1"/>
</dbReference>
<dbReference type="Pfam" id="PF03144">
    <property type="entry name" value="GTP_EFTU_D2"/>
    <property type="match status" value="1"/>
</dbReference>
<dbReference type="PANTHER" id="PTHR42908:SF3">
    <property type="entry name" value="ELONGATION FACTOR-LIKE GTPASE 1"/>
    <property type="match status" value="1"/>
</dbReference>
<dbReference type="GO" id="GO:0043022">
    <property type="term" value="F:ribosome binding"/>
    <property type="evidence" value="ECO:0007669"/>
    <property type="project" value="TreeGrafter"/>
</dbReference>